<comment type="caution">
    <text evidence="1">The sequence shown here is derived from an EMBL/GenBank/DDBJ whole genome shotgun (WGS) entry which is preliminary data.</text>
</comment>
<dbReference type="Pfam" id="PF05973">
    <property type="entry name" value="Gp49"/>
    <property type="match status" value="1"/>
</dbReference>
<dbReference type="Proteomes" id="UP000054903">
    <property type="component" value="Unassembled WGS sequence"/>
</dbReference>
<dbReference type="OrthoDB" id="3233388at2"/>
<sequence length="113" mass="13299">MLTSENQKWTITYYDEHLIADIRKLPAGIRAGFWRMLEKLQEHGADLRMPYSRPMGEGLFELRPRGEEGIGRAFYCTMIHKRIVILHVFVKKTQETPGRELRVARARMKRVKA</sequence>
<evidence type="ECO:0000313" key="2">
    <source>
        <dbReference type="Proteomes" id="UP000054903"/>
    </source>
</evidence>
<gene>
    <name evidence="1" type="ORF">AWB77_00430</name>
</gene>
<keyword evidence="2" id="KW-1185">Reference proteome</keyword>
<protein>
    <submittedName>
        <fullName evidence="1">Bacteriophage protein</fullName>
    </submittedName>
</protein>
<accession>A0A157Z9N2</accession>
<proteinExistence type="predicted"/>
<dbReference type="EMBL" id="FCNX02000001">
    <property type="protein sequence ID" value="SAK42235.1"/>
    <property type="molecule type" value="Genomic_DNA"/>
</dbReference>
<reference evidence="1" key="1">
    <citation type="submission" date="2016-01" db="EMBL/GenBank/DDBJ databases">
        <authorList>
            <person name="Peeters C."/>
        </authorList>
    </citation>
    <scope>NUCLEOTIDE SEQUENCE</scope>
    <source>
        <strain evidence="1">LMG 29320</strain>
    </source>
</reference>
<evidence type="ECO:0000313" key="1">
    <source>
        <dbReference type="EMBL" id="SAK42235.1"/>
    </source>
</evidence>
<name>A0A157Z9N2_9BURK</name>
<dbReference type="STRING" id="1777138.AWB77_00430"/>
<dbReference type="InterPro" id="IPR009241">
    <property type="entry name" value="HigB-like"/>
</dbReference>
<dbReference type="AlphaFoldDB" id="A0A157Z9N2"/>
<organism evidence="1 2">
    <name type="scientific">Caballeronia fortuita</name>
    <dbReference type="NCBI Taxonomy" id="1777138"/>
    <lineage>
        <taxon>Bacteria</taxon>
        <taxon>Pseudomonadati</taxon>
        <taxon>Pseudomonadota</taxon>
        <taxon>Betaproteobacteria</taxon>
        <taxon>Burkholderiales</taxon>
        <taxon>Burkholderiaceae</taxon>
        <taxon>Caballeronia</taxon>
    </lineage>
</organism>